<feature type="transmembrane region" description="Helical" evidence="1">
    <location>
        <begin position="12"/>
        <end position="33"/>
    </location>
</feature>
<feature type="transmembrane region" description="Helical" evidence="1">
    <location>
        <begin position="54"/>
        <end position="74"/>
    </location>
</feature>
<dbReference type="AlphaFoldDB" id="A0A916ZUE6"/>
<organism evidence="2 3">
    <name type="scientific">Sandarakinorhabdus glacialis</name>
    <dbReference type="NCBI Taxonomy" id="1614636"/>
    <lineage>
        <taxon>Bacteria</taxon>
        <taxon>Pseudomonadati</taxon>
        <taxon>Pseudomonadota</taxon>
        <taxon>Alphaproteobacteria</taxon>
        <taxon>Sphingomonadales</taxon>
        <taxon>Sphingosinicellaceae</taxon>
        <taxon>Sandarakinorhabdus</taxon>
    </lineage>
</organism>
<accession>A0A916ZUE6</accession>
<name>A0A916ZUE6_9SPHN</name>
<feature type="transmembrane region" description="Helical" evidence="1">
    <location>
        <begin position="201"/>
        <end position="222"/>
    </location>
</feature>
<keyword evidence="1" id="KW-0472">Membrane</keyword>
<proteinExistence type="predicted"/>
<reference evidence="2" key="2">
    <citation type="submission" date="2020-09" db="EMBL/GenBank/DDBJ databases">
        <authorList>
            <person name="Sun Q."/>
            <person name="Zhou Y."/>
        </authorList>
    </citation>
    <scope>NUCLEOTIDE SEQUENCE</scope>
    <source>
        <strain evidence="2">CGMCC 1.15519</strain>
    </source>
</reference>
<protein>
    <submittedName>
        <fullName evidence="2">Uncharacterized protein</fullName>
    </submittedName>
</protein>
<keyword evidence="1" id="KW-0812">Transmembrane</keyword>
<feature type="transmembrane region" description="Helical" evidence="1">
    <location>
        <begin position="592"/>
        <end position="613"/>
    </location>
</feature>
<dbReference type="EMBL" id="BMJM01000006">
    <property type="protein sequence ID" value="GGE14359.1"/>
    <property type="molecule type" value="Genomic_DNA"/>
</dbReference>
<dbReference type="Proteomes" id="UP000635071">
    <property type="component" value="Unassembled WGS sequence"/>
</dbReference>
<evidence type="ECO:0000313" key="2">
    <source>
        <dbReference type="EMBL" id="GGE14359.1"/>
    </source>
</evidence>
<feature type="transmembrane region" description="Helical" evidence="1">
    <location>
        <begin position="619"/>
        <end position="641"/>
    </location>
</feature>
<evidence type="ECO:0000256" key="1">
    <source>
        <dbReference type="SAM" id="Phobius"/>
    </source>
</evidence>
<sequence>MVAAVALSGLAGVPGLGVIIVVAIVIAVLVVTARRLGTIDSADAPLSPLTQRRFTHFTAALLMCTAVAPTFAFWTDALALTSAGRDAGAYRAAVEAVDERNRQTAAIQQAFYGFDHDHRRPSADEGAGVFPPVGDSPAAASKPLVLVSAAIRSLQDSLSDPVAVLCDADTTGAICNAAPVAITGRHLPRAYLAGLAPSAAMLLRLIAISALALGMVAGLAWFTRRIFRSLLGFEVALAPAQLPMLWLGTTANPDPHKYNELGAKSLLVAPQRALREWVLNGDKAKLVDLVSATGKTAGADGIERWPPPPEWDNRTRIVAFGLELILRDPERRRAALAILERLAADAGAQRSGKSLVVISDRAPLDRILDAFDIEKQRSDTEASATQKAREELRWARLFQDFATFNFAPVDKIDNKAATLMVKRLAHVRKWPRATRQGIAVLIDEMRWLPGSVIAGATFRDLEFEDHGGRFPVAAKAYRNAYTAPVTRWACEMQPASPEAAIDYAWGAVIEYYQQCWSSSTHSERLVLDALAKGRFVNFVAALALKSLVRRGLVVLDPAPRLMNASFAAFVRQAERPETLATWRVEQPDGGWAAARLPIGIGLAAMVVALAFIIGSDQNLAAMVPLLAAGAPALTTTFANLFRRS</sequence>
<evidence type="ECO:0000313" key="3">
    <source>
        <dbReference type="Proteomes" id="UP000635071"/>
    </source>
</evidence>
<comment type="caution">
    <text evidence="2">The sequence shown here is derived from an EMBL/GenBank/DDBJ whole genome shotgun (WGS) entry which is preliminary data.</text>
</comment>
<keyword evidence="3" id="KW-1185">Reference proteome</keyword>
<keyword evidence="1" id="KW-1133">Transmembrane helix</keyword>
<reference evidence="2" key="1">
    <citation type="journal article" date="2014" name="Int. J. Syst. Evol. Microbiol.">
        <title>Complete genome sequence of Corynebacterium casei LMG S-19264T (=DSM 44701T), isolated from a smear-ripened cheese.</title>
        <authorList>
            <consortium name="US DOE Joint Genome Institute (JGI-PGF)"/>
            <person name="Walter F."/>
            <person name="Albersmeier A."/>
            <person name="Kalinowski J."/>
            <person name="Ruckert C."/>
        </authorList>
    </citation>
    <scope>NUCLEOTIDE SEQUENCE</scope>
    <source>
        <strain evidence="2">CGMCC 1.15519</strain>
    </source>
</reference>
<gene>
    <name evidence="2" type="ORF">GCM10011529_20920</name>
</gene>